<reference evidence="2" key="2">
    <citation type="submission" date="2018-03" db="EMBL/GenBank/DDBJ databases">
        <title>The Triticum urartu genome reveals the dynamic nature of wheat genome evolution.</title>
        <authorList>
            <person name="Ling H."/>
            <person name="Ma B."/>
            <person name="Shi X."/>
            <person name="Liu H."/>
            <person name="Dong L."/>
            <person name="Sun H."/>
            <person name="Cao Y."/>
            <person name="Gao Q."/>
            <person name="Zheng S."/>
            <person name="Li Y."/>
            <person name="Yu Y."/>
            <person name="Du H."/>
            <person name="Qi M."/>
            <person name="Li Y."/>
            <person name="Yu H."/>
            <person name="Cui Y."/>
            <person name="Wang N."/>
            <person name="Chen C."/>
            <person name="Wu H."/>
            <person name="Zhao Y."/>
            <person name="Zhang J."/>
            <person name="Li Y."/>
            <person name="Zhou W."/>
            <person name="Zhang B."/>
            <person name="Hu W."/>
            <person name="Eijk M."/>
            <person name="Tang J."/>
            <person name="Witsenboer H."/>
            <person name="Zhao S."/>
            <person name="Li Z."/>
            <person name="Zhang A."/>
            <person name="Wang D."/>
            <person name="Liang C."/>
        </authorList>
    </citation>
    <scope>NUCLEOTIDE SEQUENCE [LARGE SCALE GENOMIC DNA]</scope>
    <source>
        <strain evidence="2">cv. G1812</strain>
    </source>
</reference>
<reference evidence="3" key="1">
    <citation type="journal article" date="2013" name="Nature">
        <title>Draft genome of the wheat A-genome progenitor Triticum urartu.</title>
        <authorList>
            <person name="Ling H.Q."/>
            <person name="Zhao S."/>
            <person name="Liu D."/>
            <person name="Wang J."/>
            <person name="Sun H."/>
            <person name="Zhang C."/>
            <person name="Fan H."/>
            <person name="Li D."/>
            <person name="Dong L."/>
            <person name="Tao Y."/>
            <person name="Gao C."/>
            <person name="Wu H."/>
            <person name="Li Y."/>
            <person name="Cui Y."/>
            <person name="Guo X."/>
            <person name="Zheng S."/>
            <person name="Wang B."/>
            <person name="Yu K."/>
            <person name="Liang Q."/>
            <person name="Yang W."/>
            <person name="Lou X."/>
            <person name="Chen J."/>
            <person name="Feng M."/>
            <person name="Jian J."/>
            <person name="Zhang X."/>
            <person name="Luo G."/>
            <person name="Jiang Y."/>
            <person name="Liu J."/>
            <person name="Wang Z."/>
            <person name="Sha Y."/>
            <person name="Zhang B."/>
            <person name="Wu H."/>
            <person name="Tang D."/>
            <person name="Shen Q."/>
            <person name="Xue P."/>
            <person name="Zou S."/>
            <person name="Wang X."/>
            <person name="Liu X."/>
            <person name="Wang F."/>
            <person name="Yang Y."/>
            <person name="An X."/>
            <person name="Dong Z."/>
            <person name="Zhang K."/>
            <person name="Zhang X."/>
            <person name="Luo M.C."/>
            <person name="Dvorak J."/>
            <person name="Tong Y."/>
            <person name="Wang J."/>
            <person name="Yang H."/>
            <person name="Li Z."/>
            <person name="Wang D."/>
            <person name="Zhang A."/>
            <person name="Wang J."/>
        </authorList>
    </citation>
    <scope>NUCLEOTIDE SEQUENCE</scope>
    <source>
        <strain evidence="3">cv. G1812</strain>
    </source>
</reference>
<sequence length="93" mass="10461">MKRRLVLRLQRPRHWVLSTQVCRASSPGRKDRMWSSRSSGRTQKGSSPVPAAFLSISSNRWRVLRSGKTKIARNTGKEGKSLAAMPTRLIESA</sequence>
<reference evidence="2" key="3">
    <citation type="submission" date="2022-06" db="UniProtKB">
        <authorList>
            <consortium name="EnsemblPlants"/>
        </authorList>
    </citation>
    <scope>IDENTIFICATION</scope>
</reference>
<evidence type="ECO:0000256" key="1">
    <source>
        <dbReference type="SAM" id="MobiDB-lite"/>
    </source>
</evidence>
<protein>
    <submittedName>
        <fullName evidence="2">Uncharacterized protein</fullName>
    </submittedName>
</protein>
<feature type="region of interest" description="Disordered" evidence="1">
    <location>
        <begin position="23"/>
        <end position="51"/>
    </location>
</feature>
<keyword evidence="3" id="KW-1185">Reference proteome</keyword>
<accession>A0A8R7UYR1</accession>
<dbReference type="AlphaFoldDB" id="A0A8R7UYR1"/>
<feature type="compositionally biased region" description="Polar residues" evidence="1">
    <location>
        <begin position="35"/>
        <end position="46"/>
    </location>
</feature>
<proteinExistence type="predicted"/>
<organism evidence="2 3">
    <name type="scientific">Triticum urartu</name>
    <name type="common">Red wild einkorn</name>
    <name type="synonym">Crithodium urartu</name>
    <dbReference type="NCBI Taxonomy" id="4572"/>
    <lineage>
        <taxon>Eukaryota</taxon>
        <taxon>Viridiplantae</taxon>
        <taxon>Streptophyta</taxon>
        <taxon>Embryophyta</taxon>
        <taxon>Tracheophyta</taxon>
        <taxon>Spermatophyta</taxon>
        <taxon>Magnoliopsida</taxon>
        <taxon>Liliopsida</taxon>
        <taxon>Poales</taxon>
        <taxon>Poaceae</taxon>
        <taxon>BOP clade</taxon>
        <taxon>Pooideae</taxon>
        <taxon>Triticodae</taxon>
        <taxon>Triticeae</taxon>
        <taxon>Triticinae</taxon>
        <taxon>Triticum</taxon>
    </lineage>
</organism>
<dbReference type="Gramene" id="TuG1812G0600003938.01.T01">
    <property type="protein sequence ID" value="TuG1812G0600003938.01.T01.cds369953"/>
    <property type="gene ID" value="TuG1812G0600003938.01"/>
</dbReference>
<name>A0A8R7UYR1_TRIUA</name>
<dbReference type="EnsemblPlants" id="TuG1812G0600003938.01.T01">
    <property type="protein sequence ID" value="TuG1812G0600003938.01.T01.cds369953"/>
    <property type="gene ID" value="TuG1812G0600003938.01"/>
</dbReference>
<feature type="region of interest" description="Disordered" evidence="1">
    <location>
        <begin position="74"/>
        <end position="93"/>
    </location>
</feature>
<dbReference type="Proteomes" id="UP000015106">
    <property type="component" value="Chromosome 6"/>
</dbReference>
<evidence type="ECO:0000313" key="2">
    <source>
        <dbReference type="EnsemblPlants" id="TuG1812G0600003938.01.T01.cds369953"/>
    </source>
</evidence>
<evidence type="ECO:0000313" key="3">
    <source>
        <dbReference type="Proteomes" id="UP000015106"/>
    </source>
</evidence>